<comment type="similarity">
    <text evidence="1">Belongs to the carbon-nitrogen hydrolase superfamily. NIT1/NIT2 family.</text>
</comment>
<dbReference type="Pfam" id="PF00795">
    <property type="entry name" value="CN_hydrolase"/>
    <property type="match status" value="1"/>
</dbReference>
<accession>A0A1R4EVM1</accession>
<dbReference type="CDD" id="cd07581">
    <property type="entry name" value="nitrilase_3"/>
    <property type="match status" value="1"/>
</dbReference>
<dbReference type="SUPFAM" id="SSF56317">
    <property type="entry name" value="Carbon-nitrogen hydrolase"/>
    <property type="match status" value="1"/>
</dbReference>
<dbReference type="PROSITE" id="PS01227">
    <property type="entry name" value="UPF0012"/>
    <property type="match status" value="1"/>
</dbReference>
<evidence type="ECO:0000259" key="2">
    <source>
        <dbReference type="PROSITE" id="PS50263"/>
    </source>
</evidence>
<dbReference type="InterPro" id="IPR001110">
    <property type="entry name" value="UPF0012_CS"/>
</dbReference>
<dbReference type="PANTHER" id="PTHR23088">
    <property type="entry name" value="NITRILASE-RELATED"/>
    <property type="match status" value="1"/>
</dbReference>
<dbReference type="AlphaFoldDB" id="A0A1R4EVM1"/>
<dbReference type="InterPro" id="IPR036526">
    <property type="entry name" value="C-N_Hydrolase_sf"/>
</dbReference>
<proteinExistence type="inferred from homology"/>
<dbReference type="PANTHER" id="PTHR23088:SF27">
    <property type="entry name" value="DEAMINATED GLUTATHIONE AMIDASE"/>
    <property type="match status" value="1"/>
</dbReference>
<dbReference type="EC" id="3.5.1.4" evidence="3"/>
<dbReference type="OrthoDB" id="9811121at2"/>
<organism evidence="3 4">
    <name type="scientific">Agrococcus casei LMG 22410</name>
    <dbReference type="NCBI Taxonomy" id="1255656"/>
    <lineage>
        <taxon>Bacteria</taxon>
        <taxon>Bacillati</taxon>
        <taxon>Actinomycetota</taxon>
        <taxon>Actinomycetes</taxon>
        <taxon>Micrococcales</taxon>
        <taxon>Microbacteriaceae</taxon>
        <taxon>Agrococcus</taxon>
    </lineage>
</organism>
<dbReference type="InterPro" id="IPR003010">
    <property type="entry name" value="C-N_Hydrolase"/>
</dbReference>
<dbReference type="PROSITE" id="PS50263">
    <property type="entry name" value="CN_HYDROLASE"/>
    <property type="match status" value="1"/>
</dbReference>
<keyword evidence="4" id="KW-1185">Reference proteome</keyword>
<name>A0A1R4EVM1_9MICO</name>
<sequence length="268" mass="28421">MSKIRLTVAQFGAGLDIDENRRISTELIAAAGDSSDLVVLPENAMYSDPGKERPDSKHSEDLDGPYVTAVKEAAKAAGTAVIAGFTEINPDDAVRPFNTLVYISAEGVLEGVYRKIHLYDAFGYRESDTVTAAPISKPLVFELGGVKIGAATCYDVRFPEMMRWLVDAGAEAIVLPAAWAVGPMKELHWETLVRARAIENTVYFAACGQTGPSCTGQSMIIDPMGVIAASAGEAGGALATAVIDTERVAAVRKANPSLTNRRFQIAAG</sequence>
<keyword evidence="3" id="KW-0378">Hydrolase</keyword>
<dbReference type="GO" id="GO:0004040">
    <property type="term" value="F:amidase activity"/>
    <property type="evidence" value="ECO:0007669"/>
    <property type="project" value="UniProtKB-EC"/>
</dbReference>
<evidence type="ECO:0000313" key="3">
    <source>
        <dbReference type="EMBL" id="SJM47708.1"/>
    </source>
</evidence>
<gene>
    <name evidence="3" type="ORF">CZ674_01185</name>
</gene>
<dbReference type="Proteomes" id="UP000195787">
    <property type="component" value="Unassembled WGS sequence"/>
</dbReference>
<reference evidence="3 4" key="1">
    <citation type="submission" date="2017-02" db="EMBL/GenBank/DDBJ databases">
        <authorList>
            <person name="Peterson S.W."/>
        </authorList>
    </citation>
    <scope>NUCLEOTIDE SEQUENCE [LARGE SCALE GENOMIC DNA]</scope>
    <source>
        <strain evidence="3 4">LMG 22410</strain>
    </source>
</reference>
<evidence type="ECO:0000256" key="1">
    <source>
        <dbReference type="ARBA" id="ARBA00010613"/>
    </source>
</evidence>
<protein>
    <submittedName>
        <fullName evidence="3">Aliphatic amidase AmiE</fullName>
        <ecNumber evidence="3">3.5.1.4</ecNumber>
    </submittedName>
</protein>
<dbReference type="Gene3D" id="3.60.110.10">
    <property type="entry name" value="Carbon-nitrogen hydrolase"/>
    <property type="match status" value="1"/>
</dbReference>
<feature type="domain" description="CN hydrolase" evidence="2">
    <location>
        <begin position="4"/>
        <end position="245"/>
    </location>
</feature>
<dbReference type="GeneID" id="303171817"/>
<dbReference type="EMBL" id="FUHU01000004">
    <property type="protein sequence ID" value="SJM47708.1"/>
    <property type="molecule type" value="Genomic_DNA"/>
</dbReference>
<dbReference type="RefSeq" id="WP_086990426.1">
    <property type="nucleotide sequence ID" value="NZ_FUHU01000004.1"/>
</dbReference>
<evidence type="ECO:0000313" key="4">
    <source>
        <dbReference type="Proteomes" id="UP000195787"/>
    </source>
</evidence>